<dbReference type="Proteomes" id="UP001607303">
    <property type="component" value="Unassembled WGS sequence"/>
</dbReference>
<dbReference type="InterPro" id="IPR044998">
    <property type="entry name" value="Timeless"/>
</dbReference>
<feature type="domain" description="Timeless C-terminal" evidence="3">
    <location>
        <begin position="414"/>
        <end position="498"/>
    </location>
</feature>
<feature type="compositionally biased region" description="Acidic residues" evidence="2">
    <location>
        <begin position="532"/>
        <end position="546"/>
    </location>
</feature>
<dbReference type="PANTHER" id="PTHR22940">
    <property type="entry name" value="TIMEOUT/TIMELESS-2"/>
    <property type="match status" value="1"/>
</dbReference>
<feature type="compositionally biased region" description="Basic and acidic residues" evidence="2">
    <location>
        <begin position="633"/>
        <end position="652"/>
    </location>
</feature>
<evidence type="ECO:0000256" key="2">
    <source>
        <dbReference type="SAM" id="MobiDB-lite"/>
    </source>
</evidence>
<protein>
    <submittedName>
        <fullName evidence="4">Protein timeless isoform X1</fullName>
    </submittedName>
</protein>
<feature type="compositionally biased region" description="Basic and acidic residues" evidence="2">
    <location>
        <begin position="571"/>
        <end position="587"/>
    </location>
</feature>
<accession>A0ABD2BLH3</accession>
<organism evidence="4 5">
    <name type="scientific">Vespula maculifrons</name>
    <name type="common">Eastern yellow jacket</name>
    <name type="synonym">Wasp</name>
    <dbReference type="NCBI Taxonomy" id="7453"/>
    <lineage>
        <taxon>Eukaryota</taxon>
        <taxon>Metazoa</taxon>
        <taxon>Ecdysozoa</taxon>
        <taxon>Arthropoda</taxon>
        <taxon>Hexapoda</taxon>
        <taxon>Insecta</taxon>
        <taxon>Pterygota</taxon>
        <taxon>Neoptera</taxon>
        <taxon>Endopterygota</taxon>
        <taxon>Hymenoptera</taxon>
        <taxon>Apocrita</taxon>
        <taxon>Aculeata</taxon>
        <taxon>Vespoidea</taxon>
        <taxon>Vespidae</taxon>
        <taxon>Vespinae</taxon>
        <taxon>Vespula</taxon>
    </lineage>
</organism>
<dbReference type="PANTHER" id="PTHR22940:SF4">
    <property type="entry name" value="PROTEIN TIMELESS HOMOLOG"/>
    <property type="match status" value="1"/>
</dbReference>
<keyword evidence="5" id="KW-1185">Reference proteome</keyword>
<reference evidence="4 5" key="1">
    <citation type="journal article" date="2024" name="Ann. Entomol. Soc. Am.">
        <title>Genomic analyses of the southern and eastern yellowjacket wasps (Hymenoptera: Vespidae) reveal evolutionary signatures of social life.</title>
        <authorList>
            <person name="Catto M.A."/>
            <person name="Caine P.B."/>
            <person name="Orr S.E."/>
            <person name="Hunt B.G."/>
            <person name="Goodisman M.A.D."/>
        </authorList>
    </citation>
    <scope>NUCLEOTIDE SEQUENCE [LARGE SCALE GENOMIC DNA]</scope>
    <source>
        <strain evidence="4">232</strain>
        <tissue evidence="4">Head and thorax</tissue>
    </source>
</reference>
<comment type="similarity">
    <text evidence="1">Belongs to the timeless family.</text>
</comment>
<feature type="compositionally biased region" description="Acidic residues" evidence="2">
    <location>
        <begin position="588"/>
        <end position="601"/>
    </location>
</feature>
<dbReference type="AlphaFoldDB" id="A0ABD2BLH3"/>
<dbReference type="EMBL" id="JAYRBN010000073">
    <property type="protein sequence ID" value="KAL2733629.1"/>
    <property type="molecule type" value="Genomic_DNA"/>
</dbReference>
<evidence type="ECO:0000259" key="3">
    <source>
        <dbReference type="Pfam" id="PF05029"/>
    </source>
</evidence>
<gene>
    <name evidence="4" type="ORF">V1477_014063</name>
</gene>
<dbReference type="Pfam" id="PF26019">
    <property type="entry name" value="HTH_TIMELESS"/>
    <property type="match status" value="1"/>
</dbReference>
<feature type="compositionally biased region" description="Acidic residues" evidence="2">
    <location>
        <begin position="348"/>
        <end position="357"/>
    </location>
</feature>
<feature type="region of interest" description="Disordered" evidence="2">
    <location>
        <begin position="521"/>
        <end position="742"/>
    </location>
</feature>
<evidence type="ECO:0000313" key="4">
    <source>
        <dbReference type="EMBL" id="KAL2733629.1"/>
    </source>
</evidence>
<name>A0ABD2BLH3_VESMC</name>
<dbReference type="InterPro" id="IPR007725">
    <property type="entry name" value="TIMELESS_C"/>
</dbReference>
<proteinExistence type="inferred from homology"/>
<feature type="region of interest" description="Disordered" evidence="2">
    <location>
        <begin position="327"/>
        <end position="403"/>
    </location>
</feature>
<dbReference type="Pfam" id="PF05029">
    <property type="entry name" value="TIMELESS_C"/>
    <property type="match status" value="1"/>
</dbReference>
<evidence type="ECO:0000313" key="5">
    <source>
        <dbReference type="Proteomes" id="UP001607303"/>
    </source>
</evidence>
<sequence>MTTHETVIVSSQITLSHCKGVWSSHVPENDFPTQQTSLENNFEDNFARNDEYEEDEEDDHEDVTIEETDFKLNEFVQRFANIKIVKALAILLQQFDKNTNEVNHYVTKMLHRIAWECKMPAMIFQASIFRTFQKILASKYPEHKELQKFAIFIIRRFIEVAQKNRKSYMELLFWKNTRDATQIVEGYNTETDKKKVSRGVWTEEEEDELRTLFMEHQTNKPSEDLVDWILERLINETRTRRGVIKKLKEMCLVVNSKAVRNEVQKRLPKEWSEEEIAQLTELWEQLREDEDPVELIFNGLRIKRTKSKIKEKLLELGLVKDPRELYKKRSRKSNHGKSSWETQSGSNSDEEDRDSEEESTKSSGRNDVARSKPTKKRTTTTTTTTKRMTKQEGRSRRKRDQKTFLYTDAQLSGLLKDVIEGNMKESLEWIKESLEDALEDRDEESSEGIPLVPLTDYSSNAMESSSFQKLLRAMGIVPPADEQETYWRIPANMLTSTIRKRCDLIANSLQGKFIIKEVPSVNNVDGNKNDPTDESDDDDEDDEDVLENVKRFFATKEPVPSTSRESNVPLDTEKSEKSNKRDIKADDTIEPLEEENEENQEETGSNFQAIENVKRVSKGRLKILLDSSESESEIERKANESEDEGKRNRSETSDVEIPLSKRPRLLDSDEDSDEPFKVKTSKKSKIATISNNEEDNPEEEISTRNKSMSSRIIDSDEEESMTEKKGNSKPTRKIISDDEEDY</sequence>
<evidence type="ECO:0000256" key="1">
    <source>
        <dbReference type="ARBA" id="ARBA00008174"/>
    </source>
</evidence>
<comment type="caution">
    <text evidence="4">The sequence shown here is derived from an EMBL/GenBank/DDBJ whole genome shotgun (WGS) entry which is preliminary data.</text>
</comment>